<organism evidence="1 2">
    <name type="scientific">Hibiscus sabdariffa</name>
    <name type="common">roselle</name>
    <dbReference type="NCBI Taxonomy" id="183260"/>
    <lineage>
        <taxon>Eukaryota</taxon>
        <taxon>Viridiplantae</taxon>
        <taxon>Streptophyta</taxon>
        <taxon>Embryophyta</taxon>
        <taxon>Tracheophyta</taxon>
        <taxon>Spermatophyta</taxon>
        <taxon>Magnoliopsida</taxon>
        <taxon>eudicotyledons</taxon>
        <taxon>Gunneridae</taxon>
        <taxon>Pentapetalae</taxon>
        <taxon>rosids</taxon>
        <taxon>malvids</taxon>
        <taxon>Malvales</taxon>
        <taxon>Malvaceae</taxon>
        <taxon>Malvoideae</taxon>
        <taxon>Hibiscus</taxon>
    </lineage>
</organism>
<name>A0ABR2SI39_9ROSI</name>
<comment type="caution">
    <text evidence="1">The sequence shown here is derived from an EMBL/GenBank/DDBJ whole genome shotgun (WGS) entry which is preliminary data.</text>
</comment>
<reference evidence="1 2" key="1">
    <citation type="journal article" date="2024" name="G3 (Bethesda)">
        <title>Genome assembly of Hibiscus sabdariffa L. provides insights into metabolisms of medicinal natural products.</title>
        <authorList>
            <person name="Kim T."/>
        </authorList>
    </citation>
    <scope>NUCLEOTIDE SEQUENCE [LARGE SCALE GENOMIC DNA]</scope>
    <source>
        <strain evidence="1">TK-2024</strain>
        <tissue evidence="1">Old leaves</tissue>
    </source>
</reference>
<proteinExistence type="predicted"/>
<protein>
    <submittedName>
        <fullName evidence="1">Uncharacterized protein</fullName>
    </submittedName>
</protein>
<accession>A0ABR2SI39</accession>
<sequence length="86" mass="9472">MSPKSNYGRIELDGLKARVPDSRDQVVLALNLTPKHNAVVAAFQRGNMVADKLVGRASTSHSDLVQFEIPPRDRVSPLLLIDKLHS</sequence>
<gene>
    <name evidence="1" type="ORF">V6N11_004868</name>
</gene>
<evidence type="ECO:0000313" key="1">
    <source>
        <dbReference type="EMBL" id="KAK9024710.1"/>
    </source>
</evidence>
<dbReference type="EMBL" id="JBBPBN010000015">
    <property type="protein sequence ID" value="KAK9024710.1"/>
    <property type="molecule type" value="Genomic_DNA"/>
</dbReference>
<evidence type="ECO:0000313" key="2">
    <source>
        <dbReference type="Proteomes" id="UP001396334"/>
    </source>
</evidence>
<keyword evidence="2" id="KW-1185">Reference proteome</keyword>
<dbReference type="Proteomes" id="UP001396334">
    <property type="component" value="Unassembled WGS sequence"/>
</dbReference>